<accession>A0A9P0VWQ0</accession>
<dbReference type="AlphaFoldDB" id="A0A9P0VWQ0"/>
<keyword evidence="1" id="KW-0472">Membrane</keyword>
<reference evidence="2" key="1">
    <citation type="submission" date="2022-03" db="EMBL/GenBank/DDBJ databases">
        <authorList>
            <person name="Legras J.-L."/>
            <person name="Devillers H."/>
            <person name="Grondin C."/>
        </authorList>
    </citation>
    <scope>NUCLEOTIDE SEQUENCE</scope>
    <source>
        <strain evidence="2">CLIB 1423</strain>
    </source>
</reference>
<keyword evidence="1" id="KW-0812">Transmembrane</keyword>
<gene>
    <name evidence="2" type="ORF">CLIB1423_02S01772</name>
</gene>
<evidence type="ECO:0000313" key="2">
    <source>
        <dbReference type="EMBL" id="CAH2350642.1"/>
    </source>
</evidence>
<protein>
    <submittedName>
        <fullName evidence="2">Uncharacterized protein</fullName>
    </submittedName>
</protein>
<dbReference type="PANTHER" id="PTHR39476">
    <property type="entry name" value="NADH:UBIQUINONE OXIDOREDUCTASE 6.6KD SUBUNIT"/>
    <property type="match status" value="1"/>
</dbReference>
<evidence type="ECO:0000313" key="3">
    <source>
        <dbReference type="Proteomes" id="UP000837801"/>
    </source>
</evidence>
<evidence type="ECO:0000256" key="1">
    <source>
        <dbReference type="SAM" id="Phobius"/>
    </source>
</evidence>
<keyword evidence="1" id="KW-1133">Transmembrane helix</keyword>
<name>A0A9P0VWQ0_9ASCO</name>
<feature type="transmembrane region" description="Helical" evidence="1">
    <location>
        <begin position="31"/>
        <end position="51"/>
    </location>
</feature>
<keyword evidence="3" id="KW-1185">Reference proteome</keyword>
<comment type="caution">
    <text evidence="2">The sequence shown here is derived from an EMBL/GenBank/DDBJ whole genome shotgun (WGS) entry which is preliminary data.</text>
</comment>
<dbReference type="EMBL" id="CAKXYY010000002">
    <property type="protein sequence ID" value="CAH2350642.1"/>
    <property type="molecule type" value="Genomic_DNA"/>
</dbReference>
<organism evidence="2 3">
    <name type="scientific">[Candida] railenensis</name>
    <dbReference type="NCBI Taxonomy" id="45579"/>
    <lineage>
        <taxon>Eukaryota</taxon>
        <taxon>Fungi</taxon>
        <taxon>Dikarya</taxon>
        <taxon>Ascomycota</taxon>
        <taxon>Saccharomycotina</taxon>
        <taxon>Pichiomycetes</taxon>
        <taxon>Debaryomycetaceae</taxon>
        <taxon>Kurtzmaniella</taxon>
    </lineage>
</organism>
<dbReference type="OrthoDB" id="15108at2759"/>
<sequence>MAGTLKPDPAFQKFNVLKEKYGTYFRFTPRSIAFVALSMVAVPSALTYFAYGTDGQINYNRKFRQAKVLHGEDYVPRAKDL</sequence>
<proteinExistence type="predicted"/>
<dbReference type="Proteomes" id="UP000837801">
    <property type="component" value="Unassembled WGS sequence"/>
</dbReference>
<dbReference type="PANTHER" id="PTHR39476:SF1">
    <property type="entry name" value="NADH DEHYDROGENASE [UBIQUINONE] 1 BETA SUBCOMPLEX SUBUNIT 4"/>
    <property type="match status" value="1"/>
</dbReference>